<dbReference type="Pfam" id="PF00060">
    <property type="entry name" value="Lig_chan"/>
    <property type="match status" value="2"/>
</dbReference>
<dbReference type="EMBL" id="PKPP01001804">
    <property type="protein sequence ID" value="PWA79790.1"/>
    <property type="molecule type" value="Genomic_DNA"/>
</dbReference>
<evidence type="ECO:0000256" key="13">
    <source>
        <dbReference type="SAM" id="Phobius"/>
    </source>
</evidence>
<dbReference type="SMART" id="SM00079">
    <property type="entry name" value="PBPe"/>
    <property type="match status" value="2"/>
</dbReference>
<dbReference type="OrthoDB" id="5984008at2759"/>
<protein>
    <submittedName>
        <fullName evidence="16">CCAAT-binding factor</fullName>
    </submittedName>
</protein>
<comment type="similarity">
    <text evidence="2">Belongs to the glutamate-gated ion channel (TC 1.A.10.1) family.</text>
</comment>
<evidence type="ECO:0000256" key="1">
    <source>
        <dbReference type="ARBA" id="ARBA00004141"/>
    </source>
</evidence>
<dbReference type="Gene3D" id="1.10.287.70">
    <property type="match status" value="2"/>
</dbReference>
<feature type="transmembrane region" description="Helical" evidence="13">
    <location>
        <begin position="1707"/>
        <end position="1730"/>
    </location>
</feature>
<reference evidence="16 17" key="1">
    <citation type="journal article" date="2018" name="Mol. Plant">
        <title>The genome of Artemisia annua provides insight into the evolution of Asteraceae family and artemisinin biosynthesis.</title>
        <authorList>
            <person name="Shen Q."/>
            <person name="Zhang L."/>
            <person name="Liao Z."/>
            <person name="Wang S."/>
            <person name="Yan T."/>
            <person name="Shi P."/>
            <person name="Liu M."/>
            <person name="Fu X."/>
            <person name="Pan Q."/>
            <person name="Wang Y."/>
            <person name="Lv Z."/>
            <person name="Lu X."/>
            <person name="Zhang F."/>
            <person name="Jiang W."/>
            <person name="Ma Y."/>
            <person name="Chen M."/>
            <person name="Hao X."/>
            <person name="Li L."/>
            <person name="Tang Y."/>
            <person name="Lv G."/>
            <person name="Zhou Y."/>
            <person name="Sun X."/>
            <person name="Brodelius P.E."/>
            <person name="Rose J.K.C."/>
            <person name="Tang K."/>
        </authorList>
    </citation>
    <scope>NUCLEOTIDE SEQUENCE [LARGE SCALE GENOMIC DNA]</scope>
    <source>
        <strain evidence="17">cv. Huhao1</strain>
        <tissue evidence="16">Leaf</tissue>
    </source>
</reference>
<dbReference type="CDD" id="cd13686">
    <property type="entry name" value="GluR_Plant"/>
    <property type="match status" value="2"/>
</dbReference>
<keyword evidence="9" id="KW-0675">Receptor</keyword>
<dbReference type="FunFam" id="3.40.190.10:FF:000039">
    <property type="entry name" value="Glutamate receptor"/>
    <property type="match status" value="2"/>
</dbReference>
<dbReference type="Pfam" id="PF01094">
    <property type="entry name" value="ANF_receptor"/>
    <property type="match status" value="2"/>
</dbReference>
<dbReference type="PANTHER" id="PTHR18966">
    <property type="entry name" value="IONOTROPIC GLUTAMATE RECEPTOR"/>
    <property type="match status" value="1"/>
</dbReference>
<dbReference type="GO" id="GO:0015276">
    <property type="term" value="F:ligand-gated monoatomic ion channel activity"/>
    <property type="evidence" value="ECO:0007669"/>
    <property type="project" value="InterPro"/>
</dbReference>
<feature type="transmembrane region" description="Helical" evidence="13">
    <location>
        <begin position="822"/>
        <end position="842"/>
    </location>
</feature>
<feature type="domain" description="Ionotropic glutamate receptor C-terminal" evidence="15">
    <location>
        <begin position="465"/>
        <end position="802"/>
    </location>
</feature>
<evidence type="ECO:0000256" key="12">
    <source>
        <dbReference type="ARBA" id="ARBA00023303"/>
    </source>
</evidence>
<dbReference type="InterPro" id="IPR028082">
    <property type="entry name" value="Peripla_BP_I"/>
</dbReference>
<feature type="transmembrane region" description="Helical" evidence="13">
    <location>
        <begin position="1469"/>
        <end position="1489"/>
    </location>
</feature>
<dbReference type="GO" id="GO:0016020">
    <property type="term" value="C:membrane"/>
    <property type="evidence" value="ECO:0007669"/>
    <property type="project" value="UniProtKB-SubCell"/>
</dbReference>
<dbReference type="SUPFAM" id="SSF53822">
    <property type="entry name" value="Periplasmic binding protein-like I"/>
    <property type="match status" value="2"/>
</dbReference>
<evidence type="ECO:0000256" key="7">
    <source>
        <dbReference type="ARBA" id="ARBA00023065"/>
    </source>
</evidence>
<keyword evidence="10" id="KW-0325">Glycoprotein</keyword>
<keyword evidence="3" id="KW-0813">Transport</keyword>
<dbReference type="CDD" id="cd19990">
    <property type="entry name" value="PBP1_GABAb_receptor_plant"/>
    <property type="match status" value="1"/>
</dbReference>
<evidence type="ECO:0000256" key="11">
    <source>
        <dbReference type="ARBA" id="ARBA00023286"/>
    </source>
</evidence>
<evidence type="ECO:0000313" key="16">
    <source>
        <dbReference type="EMBL" id="PWA79790.1"/>
    </source>
</evidence>
<evidence type="ECO:0000256" key="8">
    <source>
        <dbReference type="ARBA" id="ARBA00023136"/>
    </source>
</evidence>
<evidence type="ECO:0000256" key="4">
    <source>
        <dbReference type="ARBA" id="ARBA00022692"/>
    </source>
</evidence>
<evidence type="ECO:0000256" key="6">
    <source>
        <dbReference type="ARBA" id="ARBA00022989"/>
    </source>
</evidence>
<evidence type="ECO:0000256" key="5">
    <source>
        <dbReference type="ARBA" id="ARBA00022729"/>
    </source>
</evidence>
<organism evidence="16 17">
    <name type="scientific">Artemisia annua</name>
    <name type="common">Sweet wormwood</name>
    <dbReference type="NCBI Taxonomy" id="35608"/>
    <lineage>
        <taxon>Eukaryota</taxon>
        <taxon>Viridiplantae</taxon>
        <taxon>Streptophyta</taxon>
        <taxon>Embryophyta</taxon>
        <taxon>Tracheophyta</taxon>
        <taxon>Spermatophyta</taxon>
        <taxon>Magnoliopsida</taxon>
        <taxon>eudicotyledons</taxon>
        <taxon>Gunneridae</taxon>
        <taxon>Pentapetalae</taxon>
        <taxon>asterids</taxon>
        <taxon>campanulids</taxon>
        <taxon>Asterales</taxon>
        <taxon>Asteraceae</taxon>
        <taxon>Asteroideae</taxon>
        <taxon>Anthemideae</taxon>
        <taxon>Artemisiinae</taxon>
        <taxon>Artemisia</taxon>
    </lineage>
</organism>
<keyword evidence="8 13" id="KW-0472">Membrane</keyword>
<evidence type="ECO:0000313" key="17">
    <source>
        <dbReference type="Proteomes" id="UP000245207"/>
    </source>
</evidence>
<keyword evidence="17" id="KW-1185">Reference proteome</keyword>
<dbReference type="SUPFAM" id="SSF53850">
    <property type="entry name" value="Periplasmic binding protein-like II"/>
    <property type="match status" value="2"/>
</dbReference>
<sequence>MSLSFVPFCIFIILGALSVIDPKSDIINIGYIVPLQTINGRVLSIALKAAVDDVNSDPTILLGRQLKLSVHDTNFTGFYGILGALRYMEIATVALIGPQSSELVGVLSHLGNELHVPILSFTALDPSLSPFQYPYFLQTAPNDLYQMKALAAIVSYFHYREVAAIFTDNDQFRNGINVFGNELTKKHCRLSGKAPLPVDSKLTREIIIDRLIRIRSMESRVILVHTYSKTGLAIFDIAKSLGMMKRGYVWIATAWLSAVLDSTGVPPKNADTLHGILTLRPHTPDSYRKKAFARRWKNLSNESIGINPYGLYAYDTVWMIAHAIDKFLKEGGQISFSSDSTLKSHINGTRRLILKNLSIFDGGKQVLSNILHTNITGLTGPLSFNSDRSLKNPSFDVINVLQAKGRLVGYWSNYSGLSVETPKSSFNIVPSNISSKQRLGSVVWPGNTKMKPRGWEFSNNGRPLRIGVPLRAGFKEMVMQVNGTKQVGGFSTDVFLAAIKLLPYPLPYEFIMFGNGHNNPSYSDLVNKVSSKVFDAAVGDISIVSNRTKAVDFTQPYIESGLVVVVNIHKAHSSSWVYLQPFSPSLWGVTALFFIFVGALVWLLEHRHNDEFRGPPRKQVGNVLWFTFSTMFFAHRENTVSTLGRMVVFIWLFVILIVNESYTASLTSILTVQQLQTPISGIESLIMGNELIGFPVGSHVEDYLVKELNIPTSRLVSLGSPEEYAEKLLLRTVAAIVDEKPYVDLFLSKYCRFQVVGGEFTKSGMGFAFPRDSPLAVDLSNAILKLTETGELQKIHDHWLNKKACGPQSLYLVSDQLHLESFWGLFLVFGLVCALALFIHLCRTLHRFRRRHPKLTKPRYRGYRLKRLQRFFSFADKKHELYHLHKHVRAKLDLWYQRMLYNKTFSAVNSKTDIINIGYVVALGSIHGRVSSIALKAAVDDVNSDPIVLPGRRLTISIHDSNYTGLYGIFGALKYLEIPSVAVIGPQSSEVVGVLSQLANELHVPILSFTALDPSLSPFQYPYFLQTAPNDLYQMKAFAAIVSYFRYREVTAIFTDSDQFRNGINVFGNELTKKRCRLSGKAPLPVDRKLTREIVKERLMKVMSMESRVILVHTYFNTGLMIFEIAKSLGMMKRGYVWIATAWLSAVLDSTGIPPKNADTLHGVLTLRPHTPDSYRKKAFARRWKNLSNESIGLNPYGLYAYDTVWIIAHAIDKFLKEGGKISFSSDSRLSNITGTRRLIFKNLSIFDGGKKMLSNILQTNMAGLTGPLSFNPDRSLRNPSFDVINVLHAKGQLVGYWSNYSGLSVQTPKSSFNIIPSNISSKQRLGSVVWPGNTKEKPRGWEFSNNGRRLRIGVPLRAGFKEIIMQVNGTKQVAGFSIDVFLAAINLLPYPLPYEFIMFGNGHNNPSYSDLVNKVSSKELDAAVGDISIISNRTKTVDFTQPYIESGLLVVVNIHKARSWAYLQPFSPSLWGVTAVFFLFIGALVWLLEHGHNDVFRGPPRKQAVTVLWFTFSTMFFTHREKTVSTLGRMVVFIWLFVVLIVNSSYTASLTSILTVRQLQTPITGIESLITGNELIGFPVGTYIETYLVKELNIPRSRLVSLGSSDEYAEKLSSGTIAAIVDERNFVNIFLSKHCSFQAVGQEFTKSPMGFAFPRDSPLAVDLSNAILKLTEIGELQKIQDHWLNKKACGPQSLSYVSNQLHLESFWGLFLIFGIVCGVALFIHLCMTLQRFRRRHPKLMKPRYRGYRLKRLQRFLSFADKKHEVSGNKLKRKRVASGTS</sequence>
<dbReference type="InterPro" id="IPR001320">
    <property type="entry name" value="Iontro_rcpt_C"/>
</dbReference>
<keyword evidence="11" id="KW-1071">Ligand-gated ion channel</keyword>
<comment type="caution">
    <text evidence="16">The sequence shown here is derived from an EMBL/GenBank/DDBJ whole genome shotgun (WGS) entry which is preliminary data.</text>
</comment>
<feature type="signal peptide" evidence="14">
    <location>
        <begin position="1"/>
        <end position="18"/>
    </location>
</feature>
<dbReference type="FunFam" id="1.10.287.70:FF:000037">
    <property type="entry name" value="Glutamate receptor"/>
    <property type="match status" value="2"/>
</dbReference>
<dbReference type="FunFam" id="3.40.190.10:FF:000054">
    <property type="entry name" value="Glutamate receptor"/>
    <property type="match status" value="2"/>
</dbReference>
<evidence type="ECO:0000259" key="15">
    <source>
        <dbReference type="SMART" id="SM00079"/>
    </source>
</evidence>
<proteinExistence type="inferred from homology"/>
<dbReference type="InterPro" id="IPR001828">
    <property type="entry name" value="ANF_lig-bd_rcpt"/>
</dbReference>
<dbReference type="InterPro" id="IPR015683">
    <property type="entry name" value="Ionotropic_Glu_rcpt"/>
</dbReference>
<evidence type="ECO:0000256" key="9">
    <source>
        <dbReference type="ARBA" id="ARBA00023170"/>
    </source>
</evidence>
<dbReference type="Proteomes" id="UP000245207">
    <property type="component" value="Unassembled WGS sequence"/>
</dbReference>
<keyword evidence="12" id="KW-0407">Ion channel</keyword>
<keyword evidence="7" id="KW-0406">Ion transport</keyword>
<feature type="transmembrane region" description="Helical" evidence="13">
    <location>
        <begin position="585"/>
        <end position="604"/>
    </location>
</feature>
<name>A0A2U1P283_ARTAN</name>
<feature type="chain" id="PRO_5015519542" evidence="14">
    <location>
        <begin position="19"/>
        <end position="1781"/>
    </location>
</feature>
<evidence type="ECO:0000256" key="14">
    <source>
        <dbReference type="SAM" id="SignalP"/>
    </source>
</evidence>
<evidence type="ECO:0000256" key="10">
    <source>
        <dbReference type="ARBA" id="ARBA00023180"/>
    </source>
</evidence>
<evidence type="ECO:0000256" key="2">
    <source>
        <dbReference type="ARBA" id="ARBA00008685"/>
    </source>
</evidence>
<dbReference type="InterPro" id="IPR019594">
    <property type="entry name" value="Glu/Gly-bd"/>
</dbReference>
<feature type="transmembrane region" description="Helical" evidence="13">
    <location>
        <begin position="1531"/>
        <end position="1555"/>
    </location>
</feature>
<keyword evidence="5 14" id="KW-0732">Signal</keyword>
<dbReference type="Pfam" id="PF10613">
    <property type="entry name" value="Lig_chan-Glu_bd"/>
    <property type="match status" value="2"/>
</dbReference>
<accession>A0A2U1P283</accession>
<keyword evidence="6 13" id="KW-1133">Transmembrane helix</keyword>
<dbReference type="InterPro" id="IPR044440">
    <property type="entry name" value="GABAb_receptor_plant_PBP1"/>
</dbReference>
<evidence type="ECO:0000256" key="3">
    <source>
        <dbReference type="ARBA" id="ARBA00022448"/>
    </source>
</evidence>
<gene>
    <name evidence="16" type="ORF">CTI12_AA203220</name>
</gene>
<dbReference type="Gene3D" id="3.40.190.10">
    <property type="entry name" value="Periplasmic binding protein-like II"/>
    <property type="match status" value="5"/>
</dbReference>
<keyword evidence="4 13" id="KW-0812">Transmembrane</keyword>
<comment type="subcellular location">
    <subcellularLocation>
        <location evidence="1">Membrane</location>
        <topology evidence="1">Multi-pass membrane protein</topology>
    </subcellularLocation>
</comment>
<dbReference type="Gene3D" id="3.40.50.2300">
    <property type="match status" value="4"/>
</dbReference>
<feature type="domain" description="Ionotropic glutamate receptor C-terminal" evidence="15">
    <location>
        <begin position="1352"/>
        <end position="1687"/>
    </location>
</feature>
<dbReference type="FunFam" id="3.40.50.2300:FF:000081">
    <property type="entry name" value="Glutamate receptor"/>
    <property type="match status" value="2"/>
</dbReference>